<evidence type="ECO:0000313" key="2">
    <source>
        <dbReference type="Proteomes" id="UP000318186"/>
    </source>
</evidence>
<dbReference type="Proteomes" id="UP000318186">
    <property type="component" value="Unassembled WGS sequence"/>
</dbReference>
<sequence length="55" mass="5670">MSATATAVHGLFGNPGGGGDSWAAAHVELLAVLGRLELLAVFLPSAVRRFARLSH</sequence>
<dbReference type="AlphaFoldDB" id="A0A561UXC9"/>
<name>A0A561UXC9_9ACTN</name>
<protein>
    <submittedName>
        <fullName evidence="1">Uncharacterized protein</fullName>
    </submittedName>
</protein>
<evidence type="ECO:0000313" key="1">
    <source>
        <dbReference type="EMBL" id="TWG03997.1"/>
    </source>
</evidence>
<comment type="caution">
    <text evidence="1">The sequence shown here is derived from an EMBL/GenBank/DDBJ whole genome shotgun (WGS) entry which is preliminary data.</text>
</comment>
<dbReference type="EMBL" id="VIWW01000001">
    <property type="protein sequence ID" value="TWG03997.1"/>
    <property type="molecule type" value="Genomic_DNA"/>
</dbReference>
<organism evidence="1 2">
    <name type="scientific">Streptomyces brevispora</name>
    <dbReference type="NCBI Taxonomy" id="887462"/>
    <lineage>
        <taxon>Bacteria</taxon>
        <taxon>Bacillati</taxon>
        <taxon>Actinomycetota</taxon>
        <taxon>Actinomycetes</taxon>
        <taxon>Kitasatosporales</taxon>
        <taxon>Streptomycetaceae</taxon>
        <taxon>Streptomyces</taxon>
    </lineage>
</organism>
<gene>
    <name evidence="1" type="ORF">FHX80_112438</name>
</gene>
<reference evidence="1 2" key="1">
    <citation type="submission" date="2019-06" db="EMBL/GenBank/DDBJ databases">
        <title>Sequencing the genomes of 1000 actinobacteria strains.</title>
        <authorList>
            <person name="Klenk H.-P."/>
        </authorList>
    </citation>
    <scope>NUCLEOTIDE SEQUENCE [LARGE SCALE GENOMIC DNA]</scope>
    <source>
        <strain evidence="1 2">DSM 42059</strain>
    </source>
</reference>
<accession>A0A561UXC9</accession>
<proteinExistence type="predicted"/>